<dbReference type="Proteomes" id="UP001054945">
    <property type="component" value="Unassembled WGS sequence"/>
</dbReference>
<dbReference type="AlphaFoldDB" id="A0AAV4NDQ7"/>
<sequence>MKKKIVFQGGAVAIFCNFASARERNGLIAPALAVNPETATFFHSYCFETDEQISSMVPDGCNGLHSCNTKSRFYS</sequence>
<reference evidence="1 2" key="1">
    <citation type="submission" date="2021-06" db="EMBL/GenBank/DDBJ databases">
        <title>Caerostris extrusa draft genome.</title>
        <authorList>
            <person name="Kono N."/>
            <person name="Arakawa K."/>
        </authorList>
    </citation>
    <scope>NUCLEOTIDE SEQUENCE [LARGE SCALE GENOMIC DNA]</scope>
</reference>
<name>A0AAV4NDQ7_CAEEX</name>
<gene>
    <name evidence="1" type="ORF">CEXT_777381</name>
</gene>
<organism evidence="1 2">
    <name type="scientific">Caerostris extrusa</name>
    <name type="common">Bark spider</name>
    <name type="synonym">Caerostris bankana</name>
    <dbReference type="NCBI Taxonomy" id="172846"/>
    <lineage>
        <taxon>Eukaryota</taxon>
        <taxon>Metazoa</taxon>
        <taxon>Ecdysozoa</taxon>
        <taxon>Arthropoda</taxon>
        <taxon>Chelicerata</taxon>
        <taxon>Arachnida</taxon>
        <taxon>Araneae</taxon>
        <taxon>Araneomorphae</taxon>
        <taxon>Entelegynae</taxon>
        <taxon>Araneoidea</taxon>
        <taxon>Araneidae</taxon>
        <taxon>Caerostris</taxon>
    </lineage>
</organism>
<accession>A0AAV4NDQ7</accession>
<evidence type="ECO:0000313" key="2">
    <source>
        <dbReference type="Proteomes" id="UP001054945"/>
    </source>
</evidence>
<protein>
    <submittedName>
        <fullName evidence="1">Uncharacterized protein</fullName>
    </submittedName>
</protein>
<evidence type="ECO:0000313" key="1">
    <source>
        <dbReference type="EMBL" id="GIX81950.1"/>
    </source>
</evidence>
<comment type="caution">
    <text evidence="1">The sequence shown here is derived from an EMBL/GenBank/DDBJ whole genome shotgun (WGS) entry which is preliminary data.</text>
</comment>
<keyword evidence="2" id="KW-1185">Reference proteome</keyword>
<dbReference type="EMBL" id="BPLR01003187">
    <property type="protein sequence ID" value="GIX81950.1"/>
    <property type="molecule type" value="Genomic_DNA"/>
</dbReference>
<proteinExistence type="predicted"/>